<dbReference type="PANTHER" id="PTHR30069:SF49">
    <property type="entry name" value="OUTER MEMBRANE PROTEIN C"/>
    <property type="match status" value="1"/>
</dbReference>
<protein>
    <submittedName>
        <fullName evidence="12">Ligand-gated channel</fullName>
    </submittedName>
</protein>
<dbReference type="GO" id="GO:0015344">
    <property type="term" value="F:siderophore uptake transmembrane transporter activity"/>
    <property type="evidence" value="ECO:0007669"/>
    <property type="project" value="TreeGrafter"/>
</dbReference>
<keyword evidence="3 8" id="KW-1134">Transmembrane beta strand</keyword>
<dbReference type="EMBL" id="NVVJ01000024">
    <property type="protein sequence ID" value="PCJ24658.1"/>
    <property type="molecule type" value="Genomic_DNA"/>
</dbReference>
<evidence type="ECO:0000313" key="12">
    <source>
        <dbReference type="EMBL" id="PCJ24658.1"/>
    </source>
</evidence>
<evidence type="ECO:0000256" key="4">
    <source>
        <dbReference type="ARBA" id="ARBA00022692"/>
    </source>
</evidence>
<dbReference type="PANTHER" id="PTHR30069">
    <property type="entry name" value="TONB-DEPENDENT OUTER MEMBRANE RECEPTOR"/>
    <property type="match status" value="1"/>
</dbReference>
<reference evidence="13" key="1">
    <citation type="submission" date="2017-08" db="EMBL/GenBank/DDBJ databases">
        <title>A dynamic microbial community with high functional redundancy inhabits the cold, oxic subseafloor aquifer.</title>
        <authorList>
            <person name="Tully B.J."/>
            <person name="Wheat C.G."/>
            <person name="Glazer B.T."/>
            <person name="Huber J.A."/>
        </authorList>
    </citation>
    <scope>NUCLEOTIDE SEQUENCE [LARGE SCALE GENOMIC DNA]</scope>
</reference>
<dbReference type="Gene3D" id="2.170.130.10">
    <property type="entry name" value="TonB-dependent receptor, plug domain"/>
    <property type="match status" value="1"/>
</dbReference>
<feature type="domain" description="TonB-dependent receptor plug" evidence="11">
    <location>
        <begin position="35"/>
        <end position="120"/>
    </location>
</feature>
<evidence type="ECO:0000256" key="1">
    <source>
        <dbReference type="ARBA" id="ARBA00004571"/>
    </source>
</evidence>
<keyword evidence="5 9" id="KW-0798">TonB box</keyword>
<evidence type="ECO:0000256" key="8">
    <source>
        <dbReference type="PROSITE-ProRule" id="PRU01360"/>
    </source>
</evidence>
<dbReference type="Pfam" id="PF07715">
    <property type="entry name" value="Plug"/>
    <property type="match status" value="1"/>
</dbReference>
<keyword evidence="7 8" id="KW-0998">Cell outer membrane</keyword>
<name>A0A2A5B0P6_9GAMM</name>
<feature type="domain" description="TonB-dependent receptor-like beta-barrel" evidence="10">
    <location>
        <begin position="190"/>
        <end position="663"/>
    </location>
</feature>
<evidence type="ECO:0000256" key="7">
    <source>
        <dbReference type="ARBA" id="ARBA00023237"/>
    </source>
</evidence>
<accession>A0A2A5B0P6</accession>
<dbReference type="GO" id="GO:0044718">
    <property type="term" value="P:siderophore transmembrane transport"/>
    <property type="evidence" value="ECO:0007669"/>
    <property type="project" value="TreeGrafter"/>
</dbReference>
<comment type="caution">
    <text evidence="12">The sequence shown here is derived from an EMBL/GenBank/DDBJ whole genome shotgun (WGS) entry which is preliminary data.</text>
</comment>
<dbReference type="InterPro" id="IPR037066">
    <property type="entry name" value="Plug_dom_sf"/>
</dbReference>
<evidence type="ECO:0000259" key="11">
    <source>
        <dbReference type="Pfam" id="PF07715"/>
    </source>
</evidence>
<evidence type="ECO:0000259" key="10">
    <source>
        <dbReference type="Pfam" id="PF00593"/>
    </source>
</evidence>
<evidence type="ECO:0000256" key="3">
    <source>
        <dbReference type="ARBA" id="ARBA00022452"/>
    </source>
</evidence>
<organism evidence="12 13">
    <name type="scientific">SAR86 cluster bacterium</name>
    <dbReference type="NCBI Taxonomy" id="2030880"/>
    <lineage>
        <taxon>Bacteria</taxon>
        <taxon>Pseudomonadati</taxon>
        <taxon>Pseudomonadota</taxon>
        <taxon>Gammaproteobacteria</taxon>
        <taxon>SAR86 cluster</taxon>
    </lineage>
</organism>
<dbReference type="GO" id="GO:0009279">
    <property type="term" value="C:cell outer membrane"/>
    <property type="evidence" value="ECO:0007669"/>
    <property type="project" value="UniProtKB-SubCell"/>
</dbReference>
<dbReference type="InterPro" id="IPR012910">
    <property type="entry name" value="Plug_dom"/>
</dbReference>
<keyword evidence="2 8" id="KW-0813">Transport</keyword>
<evidence type="ECO:0000256" key="2">
    <source>
        <dbReference type="ARBA" id="ARBA00022448"/>
    </source>
</evidence>
<dbReference type="Proteomes" id="UP000218327">
    <property type="component" value="Unassembled WGS sequence"/>
</dbReference>
<dbReference type="PROSITE" id="PS52016">
    <property type="entry name" value="TONB_DEPENDENT_REC_3"/>
    <property type="match status" value="1"/>
</dbReference>
<evidence type="ECO:0000313" key="13">
    <source>
        <dbReference type="Proteomes" id="UP000218327"/>
    </source>
</evidence>
<dbReference type="SUPFAM" id="SSF56935">
    <property type="entry name" value="Porins"/>
    <property type="match status" value="1"/>
</dbReference>
<dbReference type="AlphaFoldDB" id="A0A2A5B0P6"/>
<sequence>MSTTASAQDVVEEIVVLGRQEFLKTEFTAKRTGANVDAAKLMNLVPGGAAANNGPLTGQIQYRGMSGPRINVRVDGMLIHGGGPNWMAPPLHHIPAGLMEELVVEQGIPSISTGGGIGGAATAYWKRPDYNYGNGWKFSGDTEASFGSVDDGTSLSGVFGLSSSNQRIYAVGSFDGGDDYESAKGTVDATEYGRNVYGLGYGYKSGMNEFEFNVHRIETEDTGTASLPMDIDWFETEVWNASYKTEIGNVGLEVRIYGSDIDHGMSNSLLRPAPDFSSLMLPPFLGDDKRAVYATSEETGFKVSLDWAVGDGGTIIAGIEGKDAKHDADVSDPDFAPFFVNNFNDTDVEMLSVFGQWSSLIGQSWYLEAGFRSEKVDMSTGTVDAFPARLVDMNPTMWPMGTPPRAVWMLRQGFNASDRSQSDSNLDWVTKARYQATDNLVIELGFAQKTRSPLYQERYLWIPLEANAGLGDGNNYVGNPNLKPEESRQIELGFDWDFGDFYFSPRFFRRFVDDYIQGVPTTNMAVIGVSANANGDPTPLTFANTDAKFNGVDLTIGTKINDNWRLEGIASMINADRDDISDSLYRISPTNARISLFYETNSFSAKIEQVFMSEQDDLSRTNTFDPTNGNNSFVKTDSYNLTNVFLSWVINDKLTISTGAENLFDVDYIDHLTGFNRVIGSVVPVGSRMFGPGRNFFGRLQYQW</sequence>
<evidence type="ECO:0000256" key="9">
    <source>
        <dbReference type="RuleBase" id="RU003357"/>
    </source>
</evidence>
<evidence type="ECO:0000256" key="6">
    <source>
        <dbReference type="ARBA" id="ARBA00023136"/>
    </source>
</evidence>
<keyword evidence="6 8" id="KW-0472">Membrane</keyword>
<keyword evidence="4 8" id="KW-0812">Transmembrane</keyword>
<dbReference type="InterPro" id="IPR036942">
    <property type="entry name" value="Beta-barrel_TonB_sf"/>
</dbReference>
<dbReference type="Gene3D" id="2.40.170.20">
    <property type="entry name" value="TonB-dependent receptor, beta-barrel domain"/>
    <property type="match status" value="1"/>
</dbReference>
<dbReference type="Pfam" id="PF00593">
    <property type="entry name" value="TonB_dep_Rec_b-barrel"/>
    <property type="match status" value="1"/>
</dbReference>
<proteinExistence type="inferred from homology"/>
<evidence type="ECO:0000256" key="5">
    <source>
        <dbReference type="ARBA" id="ARBA00023077"/>
    </source>
</evidence>
<comment type="subcellular location">
    <subcellularLocation>
        <location evidence="1 8">Cell outer membrane</location>
        <topology evidence="1 8">Multi-pass membrane protein</topology>
    </subcellularLocation>
</comment>
<gene>
    <name evidence="12" type="ORF">COA96_09040</name>
</gene>
<dbReference type="InterPro" id="IPR039426">
    <property type="entry name" value="TonB-dep_rcpt-like"/>
</dbReference>
<dbReference type="InterPro" id="IPR000531">
    <property type="entry name" value="Beta-barrel_TonB"/>
</dbReference>
<comment type="similarity">
    <text evidence="8 9">Belongs to the TonB-dependent receptor family.</text>
</comment>